<reference evidence="1 2" key="1">
    <citation type="submission" date="2019-09" db="EMBL/GenBank/DDBJ databases">
        <title>Taxonomic organization of the family Brucellaceae based on a phylogenomic approach.</title>
        <authorList>
            <person name="Leclercq S."/>
            <person name="Cloeckaert A."/>
            <person name="Zygmunt M.S."/>
        </authorList>
    </citation>
    <scope>NUCLEOTIDE SEQUENCE [LARGE SCALE GENOMIC DNA]</scope>
    <source>
        <strain evidence="1 2">LUP23</strain>
    </source>
</reference>
<organism evidence="1 2">
    <name type="scientific">Brucella lupini</name>
    <dbReference type="NCBI Taxonomy" id="255457"/>
    <lineage>
        <taxon>Bacteria</taxon>
        <taxon>Pseudomonadati</taxon>
        <taxon>Pseudomonadota</taxon>
        <taxon>Alphaproteobacteria</taxon>
        <taxon>Hyphomicrobiales</taxon>
        <taxon>Brucellaceae</taxon>
        <taxon>Brucella/Ochrobactrum group</taxon>
        <taxon>Brucella</taxon>
    </lineage>
</organism>
<keyword evidence="2" id="KW-1185">Reference proteome</keyword>
<dbReference type="AlphaFoldDB" id="A0AB34DQI7"/>
<accession>A0AB34DQI7</accession>
<protein>
    <recommendedName>
        <fullName evidence="3">Wadjet protein JetD C-terminal domain-containing protein</fullName>
    </recommendedName>
</protein>
<evidence type="ECO:0000313" key="2">
    <source>
        <dbReference type="Proteomes" id="UP000435957"/>
    </source>
</evidence>
<dbReference type="RefSeq" id="WP_094515031.1">
    <property type="nucleotide sequence ID" value="NZ_JBHEEP010000002.1"/>
</dbReference>
<sequence length="289" mass="33007">MTYQPSQIKRARATKSEIEARRKELREIVFYGKPMTVRQVFYQATVHGLIEKTEAGYAKVQTDLTIMRRTGMMPYGWLADNTRWQRKPQTFNSIDAALEETARFYRKSLWSDADAYVEVWLEKDALSGVIMPVTGLYDVPLMVARGYASLSFLHSAADFIDDLEVPTYIYHLGDYDPSGVNAGEKIEQTLREMAPNAEIHFERLAVLPHQIDAWSLPSRPTKKTDSRAKNFESDVSVELDAIEPARLRQIVEQAINIHLPQDELKVLLAAENSEREILTRMVDGLRGDL</sequence>
<comment type="caution">
    <text evidence="1">The sequence shown here is derived from an EMBL/GenBank/DDBJ whole genome shotgun (WGS) entry which is preliminary data.</text>
</comment>
<gene>
    <name evidence="1" type="ORF">F9L03_06595</name>
</gene>
<evidence type="ECO:0008006" key="3">
    <source>
        <dbReference type="Google" id="ProtNLM"/>
    </source>
</evidence>
<name>A0AB34DQI7_9HYPH</name>
<proteinExistence type="predicted"/>
<dbReference type="EMBL" id="WBWF01000003">
    <property type="protein sequence ID" value="KAB2705053.1"/>
    <property type="molecule type" value="Genomic_DNA"/>
</dbReference>
<dbReference type="Proteomes" id="UP000435957">
    <property type="component" value="Unassembled WGS sequence"/>
</dbReference>
<evidence type="ECO:0000313" key="1">
    <source>
        <dbReference type="EMBL" id="KAB2705053.1"/>
    </source>
</evidence>